<dbReference type="InterPro" id="IPR002347">
    <property type="entry name" value="SDR_fam"/>
</dbReference>
<dbReference type="PRINTS" id="PR00080">
    <property type="entry name" value="SDRFAMILY"/>
</dbReference>
<dbReference type="Gene3D" id="3.40.50.720">
    <property type="entry name" value="NAD(P)-binding Rossmann-like Domain"/>
    <property type="match status" value="1"/>
</dbReference>
<dbReference type="PANTHER" id="PTHR44196:SF1">
    <property type="entry name" value="DEHYDROGENASE_REDUCTASE SDR FAMILY MEMBER 7B"/>
    <property type="match status" value="1"/>
</dbReference>
<dbReference type="GO" id="GO:0016491">
    <property type="term" value="F:oxidoreductase activity"/>
    <property type="evidence" value="ECO:0007669"/>
    <property type="project" value="UniProtKB-KW"/>
</dbReference>
<dbReference type="GO" id="GO:0016020">
    <property type="term" value="C:membrane"/>
    <property type="evidence" value="ECO:0007669"/>
    <property type="project" value="TreeGrafter"/>
</dbReference>
<proteinExistence type="inferred from homology"/>
<dbReference type="OrthoDB" id="335726at2"/>
<dbReference type="SUPFAM" id="SSF51735">
    <property type="entry name" value="NAD(P)-binding Rossmann-fold domains"/>
    <property type="match status" value="1"/>
</dbReference>
<accession>A0A0F5QHU7</accession>
<dbReference type="AlphaFoldDB" id="A0A0F5QHU7"/>
<dbReference type="RefSeq" id="WP_046138193.1">
    <property type="nucleotide sequence ID" value="NZ_LANJ01000011.1"/>
</dbReference>
<evidence type="ECO:0000256" key="2">
    <source>
        <dbReference type="ARBA" id="ARBA00023002"/>
    </source>
</evidence>
<evidence type="ECO:0000313" key="5">
    <source>
        <dbReference type="Proteomes" id="UP000033411"/>
    </source>
</evidence>
<evidence type="ECO:0000313" key="4">
    <source>
        <dbReference type="EMBL" id="KKC39579.1"/>
    </source>
</evidence>
<evidence type="ECO:0000256" key="3">
    <source>
        <dbReference type="RuleBase" id="RU000363"/>
    </source>
</evidence>
<dbReference type="Pfam" id="PF00106">
    <property type="entry name" value="adh_short"/>
    <property type="match status" value="1"/>
</dbReference>
<dbReference type="Proteomes" id="UP000033411">
    <property type="component" value="Unassembled WGS sequence"/>
</dbReference>
<organism evidence="4 5">
    <name type="scientific">Devosia epidermidihirudinis</name>
    <dbReference type="NCBI Taxonomy" id="1293439"/>
    <lineage>
        <taxon>Bacteria</taxon>
        <taxon>Pseudomonadati</taxon>
        <taxon>Pseudomonadota</taxon>
        <taxon>Alphaproteobacteria</taxon>
        <taxon>Hyphomicrobiales</taxon>
        <taxon>Devosiaceae</taxon>
        <taxon>Devosia</taxon>
    </lineage>
</organism>
<dbReference type="InterPro" id="IPR036291">
    <property type="entry name" value="NAD(P)-bd_dom_sf"/>
</dbReference>
<keyword evidence="2" id="KW-0560">Oxidoreductase</keyword>
<dbReference type="PATRIC" id="fig|1293439.3.peg.610"/>
<dbReference type="STRING" id="1293439.WH87_05235"/>
<dbReference type="PANTHER" id="PTHR44196">
    <property type="entry name" value="DEHYDROGENASE/REDUCTASE SDR FAMILY MEMBER 7B"/>
    <property type="match status" value="1"/>
</dbReference>
<protein>
    <submittedName>
        <fullName evidence="4">Oxidoreductase</fullName>
    </submittedName>
</protein>
<comment type="similarity">
    <text evidence="1 3">Belongs to the short-chain dehydrogenases/reductases (SDR) family.</text>
</comment>
<evidence type="ECO:0000256" key="1">
    <source>
        <dbReference type="ARBA" id="ARBA00006484"/>
    </source>
</evidence>
<gene>
    <name evidence="4" type="ORF">WH87_05235</name>
</gene>
<dbReference type="EMBL" id="LANJ01000011">
    <property type="protein sequence ID" value="KKC39579.1"/>
    <property type="molecule type" value="Genomic_DNA"/>
</dbReference>
<keyword evidence="5" id="KW-1185">Reference proteome</keyword>
<reference evidence="4 5" key="1">
    <citation type="submission" date="2015-03" db="EMBL/GenBank/DDBJ databases">
        <authorList>
            <person name="Lepp D."/>
            <person name="Hassan Y.I."/>
            <person name="Li X.-Z."/>
            <person name="Zhou T."/>
        </authorList>
    </citation>
    <scope>NUCLEOTIDE SEQUENCE [LARGE SCALE GENOMIC DNA]</scope>
    <source>
        <strain evidence="4 5">E84</strain>
    </source>
</reference>
<sequence length="255" mass="27453">MTDQSTRSPGIAWITGAGTGIGRALAHRMAKEGWTIAISARTRSDLDGLAAEVPGKVHPYPLDVTDADAVNQTANIIAAELGTIDLAIFNAGTYHRTSATNFDVSKFASMVELNIMGTLHCLSSVIPTMIARRGGHIAVVASVSGYVGLPGASGYGATKAALINLCESLKPELEAEGVQLQLINPGFVKTPLTDKNDFPMPFLIEVDDAIEHIVTGLQSTRFEIAFPWQMTLAIKSLRNVPHWLKFAVTRRMVRR</sequence>
<name>A0A0F5QHU7_9HYPH</name>
<comment type="caution">
    <text evidence="4">The sequence shown here is derived from an EMBL/GenBank/DDBJ whole genome shotgun (WGS) entry which is preliminary data.</text>
</comment>
<dbReference type="PRINTS" id="PR00081">
    <property type="entry name" value="GDHRDH"/>
</dbReference>